<name>A0A1B1AE70_9PROT</name>
<dbReference type="InParanoid" id="A0A1B1AE70"/>
<dbReference type="EMBL" id="CP013244">
    <property type="protein sequence ID" value="ANP44853.1"/>
    <property type="molecule type" value="Genomic_DNA"/>
</dbReference>
<sequence length="126" mass="14265">MLSAPLSLGELIDRLTILEIKARRIASPTKRAKVRRELEGLRKIASPYETMAALIVLKRRLRAVNSVLWSLEEASRQRLRRAPNAPGKAAALLTRIARGNDLRHRIKQRISRLAKGGLVEQKSYYS</sequence>
<evidence type="ECO:0000313" key="1">
    <source>
        <dbReference type="EMBL" id="ANP44853.1"/>
    </source>
</evidence>
<keyword evidence="2" id="KW-1185">Reference proteome</keyword>
<dbReference type="AlphaFoldDB" id="A0A1B1AE70"/>
<dbReference type="KEGG" id="cbot:ATE48_02390"/>
<protein>
    <recommendedName>
        <fullName evidence="3">CHAD domain-containing protein</fullName>
    </recommendedName>
</protein>
<evidence type="ECO:0000313" key="2">
    <source>
        <dbReference type="Proteomes" id="UP000092498"/>
    </source>
</evidence>
<dbReference type="RefSeq" id="WP_066767452.1">
    <property type="nucleotide sequence ID" value="NZ_CP013244.1"/>
</dbReference>
<proteinExistence type="predicted"/>
<organism evidence="1 2">
    <name type="scientific">Candidatus Viadribacter manganicus</name>
    <dbReference type="NCBI Taxonomy" id="1759059"/>
    <lineage>
        <taxon>Bacteria</taxon>
        <taxon>Pseudomonadati</taxon>
        <taxon>Pseudomonadota</taxon>
        <taxon>Alphaproteobacteria</taxon>
        <taxon>Hyphomonadales</taxon>
        <taxon>Hyphomonadaceae</taxon>
        <taxon>Candidatus Viadribacter</taxon>
    </lineage>
</organism>
<gene>
    <name evidence="1" type="ORF">ATE48_02390</name>
</gene>
<dbReference type="Proteomes" id="UP000092498">
    <property type="component" value="Chromosome"/>
</dbReference>
<reference evidence="1 2" key="1">
    <citation type="submission" date="2015-11" db="EMBL/GenBank/DDBJ databases">
        <title>Whole-Genome Sequence of Candidatus Oderbacter manganicum from the National Park Lower Oder Valley, Germany.</title>
        <authorList>
            <person name="Braun B."/>
            <person name="Liere K."/>
            <person name="Szewzyk U."/>
        </authorList>
    </citation>
    <scope>NUCLEOTIDE SEQUENCE [LARGE SCALE GENOMIC DNA]</scope>
    <source>
        <strain evidence="1 2">OTSz_A_272</strain>
    </source>
</reference>
<dbReference type="STRING" id="1759059.ATE48_02390"/>
<evidence type="ECO:0008006" key="3">
    <source>
        <dbReference type="Google" id="ProtNLM"/>
    </source>
</evidence>
<accession>A0A1B1AE70</accession>
<dbReference type="OrthoDB" id="9155693at2"/>